<comment type="subcellular location">
    <subcellularLocation>
        <location evidence="1">Cell membrane</location>
        <topology evidence="1">Single-pass membrane protein</topology>
    </subcellularLocation>
</comment>
<evidence type="ECO:0000256" key="1">
    <source>
        <dbReference type="ARBA" id="ARBA00004162"/>
    </source>
</evidence>
<keyword evidence="7 10" id="KW-1133">Transmembrane helix</keyword>
<dbReference type="InterPro" id="IPR003849">
    <property type="entry name" value="Preprotein_translocase_YajC"/>
</dbReference>
<comment type="similarity">
    <text evidence="2">Belongs to the YajC family.</text>
</comment>
<evidence type="ECO:0000256" key="8">
    <source>
        <dbReference type="ARBA" id="ARBA00023010"/>
    </source>
</evidence>
<comment type="caution">
    <text evidence="11">The sequence shown here is derived from an EMBL/GenBank/DDBJ whole genome shotgun (WGS) entry which is preliminary data.</text>
</comment>
<evidence type="ECO:0000313" key="12">
    <source>
        <dbReference type="Proteomes" id="UP000028542"/>
    </source>
</evidence>
<proteinExistence type="inferred from homology"/>
<dbReference type="AlphaFoldDB" id="A0A084J953"/>
<protein>
    <submittedName>
        <fullName evidence="11">Preprotein translocase subunit YajC</fullName>
    </submittedName>
</protein>
<keyword evidence="4" id="KW-1003">Cell membrane</keyword>
<keyword evidence="12" id="KW-1185">Reference proteome</keyword>
<dbReference type="SMART" id="SM01323">
    <property type="entry name" value="YajC"/>
    <property type="match status" value="1"/>
</dbReference>
<evidence type="ECO:0000256" key="2">
    <source>
        <dbReference type="ARBA" id="ARBA00006742"/>
    </source>
</evidence>
<keyword evidence="6" id="KW-0653">Protein transport</keyword>
<evidence type="ECO:0000256" key="10">
    <source>
        <dbReference type="SAM" id="Phobius"/>
    </source>
</evidence>
<evidence type="ECO:0000256" key="6">
    <source>
        <dbReference type="ARBA" id="ARBA00022927"/>
    </source>
</evidence>
<dbReference type="STRING" id="318464.IO99_14575"/>
<accession>A0A084J953</accession>
<evidence type="ECO:0000256" key="9">
    <source>
        <dbReference type="ARBA" id="ARBA00023136"/>
    </source>
</evidence>
<organism evidence="11 12">
    <name type="scientific">Clostridium sulfidigenes</name>
    <dbReference type="NCBI Taxonomy" id="318464"/>
    <lineage>
        <taxon>Bacteria</taxon>
        <taxon>Bacillati</taxon>
        <taxon>Bacillota</taxon>
        <taxon>Clostridia</taxon>
        <taxon>Eubacteriales</taxon>
        <taxon>Clostridiaceae</taxon>
        <taxon>Clostridium</taxon>
    </lineage>
</organism>
<sequence length="97" mass="11130">MMQNLMAFLPMVLVLVLFYFMIFMPEKKRKKQYNDMLNSLAINDEIMTKGGIMGRIINIQEEYIILESGPDRARIKMSKLGIASVSKSANEPEEIKA</sequence>
<feature type="transmembrane region" description="Helical" evidence="10">
    <location>
        <begin position="6"/>
        <end position="24"/>
    </location>
</feature>
<dbReference type="NCBIfam" id="TIGR00739">
    <property type="entry name" value="yajC"/>
    <property type="match status" value="1"/>
</dbReference>
<evidence type="ECO:0000256" key="3">
    <source>
        <dbReference type="ARBA" id="ARBA00022448"/>
    </source>
</evidence>
<evidence type="ECO:0000256" key="5">
    <source>
        <dbReference type="ARBA" id="ARBA00022692"/>
    </source>
</evidence>
<dbReference type="Pfam" id="PF02699">
    <property type="entry name" value="YajC"/>
    <property type="match status" value="1"/>
</dbReference>
<evidence type="ECO:0000313" key="11">
    <source>
        <dbReference type="EMBL" id="KEZ85487.1"/>
    </source>
</evidence>
<dbReference type="PRINTS" id="PR01853">
    <property type="entry name" value="YAJCTRNLCASE"/>
</dbReference>
<dbReference type="PANTHER" id="PTHR33909">
    <property type="entry name" value="SEC TRANSLOCON ACCESSORY COMPLEX SUBUNIT YAJC"/>
    <property type="match status" value="1"/>
</dbReference>
<dbReference type="PANTHER" id="PTHR33909:SF1">
    <property type="entry name" value="SEC TRANSLOCON ACCESSORY COMPLEX SUBUNIT YAJC"/>
    <property type="match status" value="1"/>
</dbReference>
<dbReference type="GO" id="GO:0005886">
    <property type="term" value="C:plasma membrane"/>
    <property type="evidence" value="ECO:0007669"/>
    <property type="project" value="UniProtKB-SubCell"/>
</dbReference>
<dbReference type="Proteomes" id="UP000028542">
    <property type="component" value="Unassembled WGS sequence"/>
</dbReference>
<keyword evidence="9 10" id="KW-0472">Membrane</keyword>
<reference evidence="11 12" key="1">
    <citation type="submission" date="2014-07" db="EMBL/GenBank/DDBJ databases">
        <title>Draft genome of Clostridium sulfidigenes 113A isolated from sediments associated with methane hydrate from Krishna Godavari basin.</title>
        <authorList>
            <person name="Honkalas V.S."/>
            <person name="Dabir A.P."/>
            <person name="Arora P."/>
            <person name="Dhakephalkar P.K."/>
        </authorList>
    </citation>
    <scope>NUCLEOTIDE SEQUENCE [LARGE SCALE GENOMIC DNA]</scope>
    <source>
        <strain evidence="11 12">113A</strain>
    </source>
</reference>
<dbReference type="EMBL" id="JPMD01000035">
    <property type="protein sequence ID" value="KEZ85487.1"/>
    <property type="molecule type" value="Genomic_DNA"/>
</dbReference>
<dbReference type="GO" id="GO:0015031">
    <property type="term" value="P:protein transport"/>
    <property type="evidence" value="ECO:0007669"/>
    <property type="project" value="UniProtKB-KW"/>
</dbReference>
<evidence type="ECO:0000256" key="4">
    <source>
        <dbReference type="ARBA" id="ARBA00022475"/>
    </source>
</evidence>
<keyword evidence="3" id="KW-0813">Transport</keyword>
<evidence type="ECO:0000256" key="7">
    <source>
        <dbReference type="ARBA" id="ARBA00022989"/>
    </source>
</evidence>
<name>A0A084J953_9CLOT</name>
<gene>
    <name evidence="11" type="ORF">IO99_14575</name>
</gene>
<keyword evidence="5 10" id="KW-0812">Transmembrane</keyword>
<keyword evidence="8" id="KW-0811">Translocation</keyword>
<dbReference type="eggNOG" id="COG1862">
    <property type="taxonomic scope" value="Bacteria"/>
</dbReference>